<organism evidence="13 14">
    <name type="scientific">Dimargaris cristalligena</name>
    <dbReference type="NCBI Taxonomy" id="215637"/>
    <lineage>
        <taxon>Eukaryota</taxon>
        <taxon>Fungi</taxon>
        <taxon>Fungi incertae sedis</taxon>
        <taxon>Zoopagomycota</taxon>
        <taxon>Kickxellomycotina</taxon>
        <taxon>Dimargaritomycetes</taxon>
        <taxon>Dimargaritales</taxon>
        <taxon>Dimargaritaceae</taxon>
        <taxon>Dimargaris</taxon>
    </lineage>
</organism>
<evidence type="ECO:0000256" key="2">
    <source>
        <dbReference type="ARBA" id="ARBA00022448"/>
    </source>
</evidence>
<evidence type="ECO:0000313" key="14">
    <source>
        <dbReference type="Proteomes" id="UP000268162"/>
    </source>
</evidence>
<gene>
    <name evidence="13" type="ORF">BJ085DRAFT_40092</name>
</gene>
<keyword evidence="5" id="KW-0631">Potassium channel</keyword>
<feature type="transmembrane region" description="Helical" evidence="12">
    <location>
        <begin position="189"/>
        <end position="207"/>
    </location>
</feature>
<feature type="transmembrane region" description="Helical" evidence="12">
    <location>
        <begin position="214"/>
        <end position="239"/>
    </location>
</feature>
<evidence type="ECO:0000256" key="6">
    <source>
        <dbReference type="ARBA" id="ARBA00022958"/>
    </source>
</evidence>
<keyword evidence="14" id="KW-1185">Reference proteome</keyword>
<name>A0A4Q0A1J2_9FUNG</name>
<keyword evidence="4 12" id="KW-0812">Transmembrane</keyword>
<accession>A0A4Q0A1J2</accession>
<comment type="subcellular location">
    <subcellularLocation>
        <location evidence="1">Membrane</location>
        <topology evidence="1">Multi-pass membrane protein</topology>
    </subcellularLocation>
</comment>
<dbReference type="InterPro" id="IPR047871">
    <property type="entry name" value="K_chnl_Slo-like"/>
</dbReference>
<keyword evidence="10" id="KW-0407">Ion channel</keyword>
<feature type="transmembrane region" description="Helical" evidence="12">
    <location>
        <begin position="149"/>
        <end position="169"/>
    </location>
</feature>
<dbReference type="STRING" id="215637.A0A4Q0A1J2"/>
<keyword evidence="8" id="KW-0406">Ion transport</keyword>
<feature type="compositionally biased region" description="Polar residues" evidence="11">
    <location>
        <begin position="62"/>
        <end position="105"/>
    </location>
</feature>
<evidence type="ECO:0000256" key="7">
    <source>
        <dbReference type="ARBA" id="ARBA00022989"/>
    </source>
</evidence>
<feature type="transmembrane region" description="Helical" evidence="12">
    <location>
        <begin position="320"/>
        <end position="338"/>
    </location>
</feature>
<feature type="transmembrane region" description="Helical" evidence="12">
    <location>
        <begin position="350"/>
        <end position="369"/>
    </location>
</feature>
<keyword evidence="6" id="KW-0630">Potassium</keyword>
<keyword evidence="9 12" id="KW-0472">Membrane</keyword>
<evidence type="ECO:0000256" key="1">
    <source>
        <dbReference type="ARBA" id="ARBA00004141"/>
    </source>
</evidence>
<evidence type="ECO:0000256" key="5">
    <source>
        <dbReference type="ARBA" id="ARBA00022826"/>
    </source>
</evidence>
<evidence type="ECO:0000256" key="8">
    <source>
        <dbReference type="ARBA" id="ARBA00023065"/>
    </source>
</evidence>
<evidence type="ECO:0000313" key="13">
    <source>
        <dbReference type="EMBL" id="RKP39914.1"/>
    </source>
</evidence>
<evidence type="ECO:0000256" key="10">
    <source>
        <dbReference type="ARBA" id="ARBA00023303"/>
    </source>
</evidence>
<dbReference type="GO" id="GO:0005267">
    <property type="term" value="F:potassium channel activity"/>
    <property type="evidence" value="ECO:0007669"/>
    <property type="project" value="UniProtKB-KW"/>
</dbReference>
<keyword evidence="7 12" id="KW-1133">Transmembrane helix</keyword>
<protein>
    <recommendedName>
        <fullName evidence="15">Calcium-activated potassium channel BK alpha subunit domain-containing protein</fullName>
    </recommendedName>
</protein>
<dbReference type="AlphaFoldDB" id="A0A4Q0A1J2"/>
<dbReference type="Proteomes" id="UP000268162">
    <property type="component" value="Unassembled WGS sequence"/>
</dbReference>
<dbReference type="EMBL" id="ML002236">
    <property type="protein sequence ID" value="RKP39914.1"/>
    <property type="molecule type" value="Genomic_DNA"/>
</dbReference>
<dbReference type="PANTHER" id="PTHR10027">
    <property type="entry name" value="CALCIUM-ACTIVATED POTASSIUM CHANNEL ALPHA CHAIN"/>
    <property type="match status" value="1"/>
</dbReference>
<evidence type="ECO:0000256" key="9">
    <source>
        <dbReference type="ARBA" id="ARBA00023136"/>
    </source>
</evidence>
<evidence type="ECO:0000256" key="3">
    <source>
        <dbReference type="ARBA" id="ARBA00022538"/>
    </source>
</evidence>
<feature type="transmembrane region" description="Helical" evidence="12">
    <location>
        <begin position="295"/>
        <end position="314"/>
    </location>
</feature>
<evidence type="ECO:0000256" key="4">
    <source>
        <dbReference type="ARBA" id="ARBA00022692"/>
    </source>
</evidence>
<dbReference type="PANTHER" id="PTHR10027:SF10">
    <property type="entry name" value="SLOWPOKE 2, ISOFORM D"/>
    <property type="match status" value="1"/>
</dbReference>
<feature type="transmembrane region" description="Helical" evidence="12">
    <location>
        <begin position="245"/>
        <end position="267"/>
    </location>
</feature>
<keyword evidence="3" id="KW-0633">Potassium transport</keyword>
<dbReference type="GO" id="GO:0016020">
    <property type="term" value="C:membrane"/>
    <property type="evidence" value="ECO:0007669"/>
    <property type="project" value="UniProtKB-SubCell"/>
</dbReference>
<feature type="region of interest" description="Disordered" evidence="11">
    <location>
        <begin position="62"/>
        <end position="116"/>
    </location>
</feature>
<reference evidence="14" key="1">
    <citation type="journal article" date="2018" name="Nat. Microbiol.">
        <title>Leveraging single-cell genomics to expand the fungal tree of life.</title>
        <authorList>
            <person name="Ahrendt S.R."/>
            <person name="Quandt C.A."/>
            <person name="Ciobanu D."/>
            <person name="Clum A."/>
            <person name="Salamov A."/>
            <person name="Andreopoulos B."/>
            <person name="Cheng J.F."/>
            <person name="Woyke T."/>
            <person name="Pelin A."/>
            <person name="Henrissat B."/>
            <person name="Reynolds N.K."/>
            <person name="Benny G.L."/>
            <person name="Smith M.E."/>
            <person name="James T.Y."/>
            <person name="Grigoriev I.V."/>
        </authorList>
    </citation>
    <scope>NUCLEOTIDE SEQUENCE [LARGE SCALE GENOMIC DNA]</scope>
    <source>
        <strain evidence="14">RSA 468</strain>
    </source>
</reference>
<evidence type="ECO:0000256" key="12">
    <source>
        <dbReference type="SAM" id="Phobius"/>
    </source>
</evidence>
<evidence type="ECO:0000256" key="11">
    <source>
        <dbReference type="SAM" id="MobiDB-lite"/>
    </source>
</evidence>
<keyword evidence="2" id="KW-0813">Transport</keyword>
<evidence type="ECO:0008006" key="15">
    <source>
        <dbReference type="Google" id="ProtNLM"/>
    </source>
</evidence>
<proteinExistence type="predicted"/>
<sequence length="1005" mass="113403">MSEAVGKIKHIVGNALTRKETSPADIVGLVDLESVRAIDNPTRENTGEDFSVTRPLLNEQSSAATNSDRTYAPQGNPSDGDGKTSSSEPTQQPAANCNSSDTNGVGQLPDCDLQSPAIPPVAPNDPILIEDKKELEKPETSSFWETSKAATVFTTIDAFLLLLSMVVFISNSFVLSTDAHPREFPVARIILDLVCTIAILAFYVFYWKMRVVQVVWWTWILVMVFGISVIIGTVLYFVLPVASSQYLGVSYASTLYFLRFVLLAAALERLVGQYHAAFRLVDDAYNQVIQTMTRLFCYWMAISSLLQTVVYFVMHADENLNFSFGDTMYYVILCLINGPTDSIIEDNPASRVLVCLLIIGIFVVIPLEFQKISDVFQKRSQQERPVKHTSEKNVTDIFVCGYLTLTSVQAILNSIDESTSLRNVKKQVTFIDHQALPEEVMKLITSREYRHYVAFIKRVSFDYSFLLELNIQDLDIFLVITDYDSTIHSAEYMDSYCVSKTMRICQFLWLQNMNNSVRTQVILRSSMKYLRKFSNCQVICLDDSIVNMLASNCVAPGMATLLYQLVRDNFSSVATTFISLVFNNCNLKEIRLSLFPAKIDPSYQSYSSESIFYDFLHYGTSYKSIVGVSDTQPPPPTQDDPDRKLNYFQYKLASHKFKELFQDTSVYVNVEAFDGDSSSKSNSKTPAAFFGPSYIGEFSNPLPTITDHLIVWDFQTEFERVSIPLLKRLRGLAGESTEILYLNGASLPADVLDTISQIPKVQLIPTSLDSANNLSQISIKTARSVILLHRIHEERSEILKDSSVYMAENYIRSRRPYIPIIKRYPCNVVGTKKSIVRQFAKNYFEWVYNTWRPIIAGDAVFTDIFYYLMNSPQHIGNISQLLFPTKGSKAKWCSIPTKYFAGYDSPSATKSDRWYAAVYNKLMEKGISAIGATTHESYKTKCFNRILCLVPRTNLELGPEDQILCLIPDYLDIAKIREYLAAPDDTSANSSYSAIVPHFTELPAV</sequence>